<evidence type="ECO:0000313" key="2">
    <source>
        <dbReference type="EMBL" id="KAK1598883.1"/>
    </source>
</evidence>
<dbReference type="Proteomes" id="UP001230504">
    <property type="component" value="Unassembled WGS sequence"/>
</dbReference>
<dbReference type="RefSeq" id="XP_060419545.1">
    <property type="nucleotide sequence ID" value="XM_060560634.1"/>
</dbReference>
<sequence length="300" mass="31280">MTPQKCIAMVQGQRYAGVIFDTCYGSQSLNATSFVPGDSCSIPCPGDARQICGGNAAAFKPKRLRMRHHSRALILQRDAPANILLTIFQLVVLPATTVVESGTTIVVPPTTMAGPAVIIPVPGVTAVAPPADRITRDASTAVVIAPPADRIIQDASTAVVGPGGTVTTTNGQPPSAPGAVSIPNPVSPNSAITSVVTTVIYMIVDPTRPTALVPVELCTTLYFEDCRCPTQVIPTLPMATYVADCNKCGVKGQSKVTITAPSDLGPYHSPSGNRLEGSLYSPLKVRIPLGQILPQLLSTF</sequence>
<name>A0AAD8QA74_9PEZI</name>
<comment type="caution">
    <text evidence="2">The sequence shown here is derived from an EMBL/GenBank/DDBJ whole genome shotgun (WGS) entry which is preliminary data.</text>
</comment>
<organism evidence="2 3">
    <name type="scientific">Colletotrichum navitas</name>
    <dbReference type="NCBI Taxonomy" id="681940"/>
    <lineage>
        <taxon>Eukaryota</taxon>
        <taxon>Fungi</taxon>
        <taxon>Dikarya</taxon>
        <taxon>Ascomycota</taxon>
        <taxon>Pezizomycotina</taxon>
        <taxon>Sordariomycetes</taxon>
        <taxon>Hypocreomycetidae</taxon>
        <taxon>Glomerellales</taxon>
        <taxon>Glomerellaceae</taxon>
        <taxon>Colletotrichum</taxon>
        <taxon>Colletotrichum graminicola species complex</taxon>
    </lineage>
</organism>
<evidence type="ECO:0000313" key="3">
    <source>
        <dbReference type="Proteomes" id="UP001230504"/>
    </source>
</evidence>
<feature type="domain" description="WSC" evidence="1">
    <location>
        <begin position="1"/>
        <end position="54"/>
    </location>
</feature>
<dbReference type="GeneID" id="85444874"/>
<gene>
    <name evidence="2" type="ORF">LY79DRAFT_586413</name>
</gene>
<dbReference type="Pfam" id="PF01822">
    <property type="entry name" value="WSC"/>
    <property type="match status" value="1"/>
</dbReference>
<reference evidence="2" key="1">
    <citation type="submission" date="2021-06" db="EMBL/GenBank/DDBJ databases">
        <title>Comparative genomics, transcriptomics and evolutionary studies reveal genomic signatures of adaptation to plant cell wall in hemibiotrophic fungi.</title>
        <authorList>
            <consortium name="DOE Joint Genome Institute"/>
            <person name="Baroncelli R."/>
            <person name="Diaz J.F."/>
            <person name="Benocci T."/>
            <person name="Peng M."/>
            <person name="Battaglia E."/>
            <person name="Haridas S."/>
            <person name="Andreopoulos W."/>
            <person name="Labutti K."/>
            <person name="Pangilinan J."/>
            <person name="Floch G.L."/>
            <person name="Makela M.R."/>
            <person name="Henrissat B."/>
            <person name="Grigoriev I.V."/>
            <person name="Crouch J.A."/>
            <person name="De Vries R.P."/>
            <person name="Sukno S.A."/>
            <person name="Thon M.R."/>
        </authorList>
    </citation>
    <scope>NUCLEOTIDE SEQUENCE</scope>
    <source>
        <strain evidence="2">CBS 125086</strain>
    </source>
</reference>
<dbReference type="EMBL" id="JAHLJV010000003">
    <property type="protein sequence ID" value="KAK1598883.1"/>
    <property type="molecule type" value="Genomic_DNA"/>
</dbReference>
<proteinExistence type="predicted"/>
<keyword evidence="3" id="KW-1185">Reference proteome</keyword>
<accession>A0AAD8QA74</accession>
<evidence type="ECO:0000259" key="1">
    <source>
        <dbReference type="Pfam" id="PF01822"/>
    </source>
</evidence>
<dbReference type="InterPro" id="IPR002889">
    <property type="entry name" value="WSC_carb-bd"/>
</dbReference>
<protein>
    <recommendedName>
        <fullName evidence="1">WSC domain-containing protein</fullName>
    </recommendedName>
</protein>
<dbReference type="AlphaFoldDB" id="A0AAD8QA74"/>